<evidence type="ECO:0000313" key="1">
    <source>
        <dbReference type="EMBL" id="GAI77588.1"/>
    </source>
</evidence>
<gene>
    <name evidence="1" type="ORF">S12H4_24396</name>
</gene>
<feature type="non-terminal residue" evidence="1">
    <location>
        <position position="1"/>
    </location>
</feature>
<comment type="caution">
    <text evidence="1">The sequence shown here is derived from an EMBL/GenBank/DDBJ whole genome shotgun (WGS) entry which is preliminary data.</text>
</comment>
<dbReference type="Gene3D" id="2.60.40.10">
    <property type="entry name" value="Immunoglobulins"/>
    <property type="match status" value="1"/>
</dbReference>
<proteinExistence type="predicted"/>
<dbReference type="EMBL" id="BARW01013229">
    <property type="protein sequence ID" value="GAI77588.1"/>
    <property type="molecule type" value="Genomic_DNA"/>
</dbReference>
<name>X1RAL4_9ZZZZ</name>
<accession>X1RAL4</accession>
<dbReference type="AlphaFoldDB" id="X1RAL4"/>
<dbReference type="InterPro" id="IPR013783">
    <property type="entry name" value="Ig-like_fold"/>
</dbReference>
<sequence length="71" mass="8277">ASADGDVDNIDRVDFYVNGIFKYGTGVYDIENLLFKWQWDEFGLGKYTLKTEVFDYAKNSATCEIIVWNFF</sequence>
<protein>
    <submittedName>
        <fullName evidence="1">Uncharacterized protein</fullName>
    </submittedName>
</protein>
<reference evidence="1" key="1">
    <citation type="journal article" date="2014" name="Front. Microbiol.">
        <title>High frequency of phylogenetically diverse reductive dehalogenase-homologous genes in deep subseafloor sedimentary metagenomes.</title>
        <authorList>
            <person name="Kawai M."/>
            <person name="Futagami T."/>
            <person name="Toyoda A."/>
            <person name="Takaki Y."/>
            <person name="Nishi S."/>
            <person name="Hori S."/>
            <person name="Arai W."/>
            <person name="Tsubouchi T."/>
            <person name="Morono Y."/>
            <person name="Uchiyama I."/>
            <person name="Ito T."/>
            <person name="Fujiyama A."/>
            <person name="Inagaki F."/>
            <person name="Takami H."/>
        </authorList>
    </citation>
    <scope>NUCLEOTIDE SEQUENCE</scope>
    <source>
        <strain evidence="1">Expedition CK06-06</strain>
    </source>
</reference>
<organism evidence="1">
    <name type="scientific">marine sediment metagenome</name>
    <dbReference type="NCBI Taxonomy" id="412755"/>
    <lineage>
        <taxon>unclassified sequences</taxon>
        <taxon>metagenomes</taxon>
        <taxon>ecological metagenomes</taxon>
    </lineage>
</organism>